<feature type="domain" description="Kri1-like C-terminal" evidence="3">
    <location>
        <begin position="130"/>
        <end position="216"/>
    </location>
</feature>
<dbReference type="InterPro" id="IPR024626">
    <property type="entry name" value="Kri1-like_C"/>
</dbReference>
<dbReference type="GO" id="GO:0030686">
    <property type="term" value="C:90S preribosome"/>
    <property type="evidence" value="ECO:0007669"/>
    <property type="project" value="TreeGrafter"/>
</dbReference>
<evidence type="ECO:0000313" key="4">
    <source>
        <dbReference type="EMBL" id="PVU96370.1"/>
    </source>
</evidence>
<evidence type="ECO:0000259" key="3">
    <source>
        <dbReference type="Pfam" id="PF12936"/>
    </source>
</evidence>
<name>A0A2T9YVJ6_9FUNG</name>
<organism evidence="4 5">
    <name type="scientific">Smittium simulii</name>
    <dbReference type="NCBI Taxonomy" id="133385"/>
    <lineage>
        <taxon>Eukaryota</taxon>
        <taxon>Fungi</taxon>
        <taxon>Fungi incertae sedis</taxon>
        <taxon>Zoopagomycota</taxon>
        <taxon>Kickxellomycotina</taxon>
        <taxon>Harpellomycetes</taxon>
        <taxon>Harpellales</taxon>
        <taxon>Legeriomycetaceae</taxon>
        <taxon>Smittium</taxon>
    </lineage>
</organism>
<sequence>MEEIMKKIEKIKEVTGNSSVGFDSIDLDGDYDPDAYDKQMETIFNEDYYQTQDKKKPTWDDDLDISDIIKPESITDNQKNKKSKKNKNKKNQNKEDEFIMDADYLLKNQIEDSGVSGVNVNAEISDEKKQLSKSIEQYYQLNYEDIIDDLPTRFKYQKSKSFDFGLTPEEILLADEKDLNDLVSVKKLAPFRPEWKTSKDLKKASKNSVIKPLKKKISKNYKVWTEVFKGEQKNEEHKKKKIKK</sequence>
<dbReference type="PANTHER" id="PTHR14490">
    <property type="entry name" value="ZINC FINGER, ZZ TYPE"/>
    <property type="match status" value="1"/>
</dbReference>
<dbReference type="STRING" id="133385.A0A2T9YVJ6"/>
<dbReference type="PANTHER" id="PTHR14490:SF5">
    <property type="entry name" value="PROTEIN KRI1 HOMOLOG"/>
    <property type="match status" value="1"/>
</dbReference>
<gene>
    <name evidence="4" type="ORF">BB561_001225</name>
</gene>
<dbReference type="AlphaFoldDB" id="A0A2T9YVJ6"/>
<protein>
    <recommendedName>
        <fullName evidence="3">Kri1-like C-terminal domain-containing protein</fullName>
    </recommendedName>
</protein>
<evidence type="ECO:0000256" key="2">
    <source>
        <dbReference type="SAM" id="MobiDB-lite"/>
    </source>
</evidence>
<evidence type="ECO:0000256" key="1">
    <source>
        <dbReference type="ARBA" id="ARBA00007473"/>
    </source>
</evidence>
<dbReference type="InterPro" id="IPR018034">
    <property type="entry name" value="Kri1"/>
</dbReference>
<proteinExistence type="inferred from homology"/>
<feature type="region of interest" description="Disordered" evidence="2">
    <location>
        <begin position="70"/>
        <end position="95"/>
    </location>
</feature>
<dbReference type="GO" id="GO:0005730">
    <property type="term" value="C:nucleolus"/>
    <property type="evidence" value="ECO:0007669"/>
    <property type="project" value="TreeGrafter"/>
</dbReference>
<dbReference type="Pfam" id="PF05178">
    <property type="entry name" value="Kri1"/>
    <property type="match status" value="1"/>
</dbReference>
<dbReference type="Pfam" id="PF12936">
    <property type="entry name" value="Kri1_C"/>
    <property type="match status" value="1"/>
</dbReference>
<dbReference type="OrthoDB" id="10252032at2759"/>
<accession>A0A2T9YVJ6</accession>
<feature type="compositionally biased region" description="Basic residues" evidence="2">
    <location>
        <begin position="80"/>
        <end position="91"/>
    </location>
</feature>
<comment type="caution">
    <text evidence="4">The sequence shown here is derived from an EMBL/GenBank/DDBJ whole genome shotgun (WGS) entry which is preliminary data.</text>
</comment>
<reference evidence="4 5" key="1">
    <citation type="journal article" date="2018" name="MBio">
        <title>Comparative Genomics Reveals the Core Gene Toolbox for the Fungus-Insect Symbiosis.</title>
        <authorList>
            <person name="Wang Y."/>
            <person name="Stata M."/>
            <person name="Wang W."/>
            <person name="Stajich J.E."/>
            <person name="White M.M."/>
            <person name="Moncalvo J.M."/>
        </authorList>
    </citation>
    <scope>NUCLEOTIDE SEQUENCE [LARGE SCALE GENOMIC DNA]</scope>
    <source>
        <strain evidence="4 5">SWE-8-4</strain>
    </source>
</reference>
<keyword evidence="5" id="KW-1185">Reference proteome</keyword>
<dbReference type="Proteomes" id="UP000245383">
    <property type="component" value="Unassembled WGS sequence"/>
</dbReference>
<comment type="similarity">
    <text evidence="1">Belongs to the KRI1 family.</text>
</comment>
<dbReference type="EMBL" id="MBFR01000034">
    <property type="protein sequence ID" value="PVU96370.1"/>
    <property type="molecule type" value="Genomic_DNA"/>
</dbReference>
<dbReference type="GO" id="GO:0000447">
    <property type="term" value="P:endonucleolytic cleavage in ITS1 to separate SSU-rRNA from 5.8S rRNA and LSU-rRNA from tricistronic rRNA transcript (SSU-rRNA, 5.8S rRNA, LSU-rRNA)"/>
    <property type="evidence" value="ECO:0007669"/>
    <property type="project" value="TreeGrafter"/>
</dbReference>
<evidence type="ECO:0000313" key="5">
    <source>
        <dbReference type="Proteomes" id="UP000245383"/>
    </source>
</evidence>